<organism evidence="1 2">
    <name type="scientific">Flavobacterium cyanobacteriorum</name>
    <dbReference type="NCBI Taxonomy" id="2022802"/>
    <lineage>
        <taxon>Bacteria</taxon>
        <taxon>Pseudomonadati</taxon>
        <taxon>Bacteroidota</taxon>
        <taxon>Flavobacteriia</taxon>
        <taxon>Flavobacteriales</taxon>
        <taxon>Flavobacteriaceae</taxon>
        <taxon>Flavobacterium</taxon>
    </lineage>
</organism>
<evidence type="ECO:0000313" key="1">
    <source>
        <dbReference type="EMBL" id="OYQ33018.1"/>
    </source>
</evidence>
<sequence length="131" mass="15870">MQVKDLNIEKEILPFFDFTWNEDARIKVKKFILTPLNTKDAIITRQKIVKGFLTNISLYTSYSYSRIDYREVSQFMSGYTDKEYLPKRLSTLLLLNKKRYYLYRSRCVQVILLYHRLHNPIHQKPYYCCIP</sequence>
<name>A0A255YUY1_9FLAO</name>
<accession>A0A255YUY1</accession>
<gene>
    <name evidence="1" type="ORF">CHU92_13945</name>
</gene>
<dbReference type="AlphaFoldDB" id="A0A255YUY1"/>
<dbReference type="RefSeq" id="WP_094416603.1">
    <property type="nucleotide sequence ID" value="NZ_NOXV01000302.1"/>
</dbReference>
<reference evidence="1 2" key="1">
    <citation type="submission" date="2017-07" db="EMBL/GenBank/DDBJ databases">
        <title>Flavobacterium cyanobacteriorum sp. nov., isolated from cyanobacterial aggregates in a eutrophic lake.</title>
        <authorList>
            <person name="Cai H."/>
        </authorList>
    </citation>
    <scope>NUCLEOTIDE SEQUENCE [LARGE SCALE GENOMIC DNA]</scope>
    <source>
        <strain evidence="1 2">TH021</strain>
    </source>
</reference>
<evidence type="ECO:0000313" key="2">
    <source>
        <dbReference type="Proteomes" id="UP000216605"/>
    </source>
</evidence>
<dbReference type="EMBL" id="NOXV01000302">
    <property type="protein sequence ID" value="OYQ33018.1"/>
    <property type="molecule type" value="Genomic_DNA"/>
</dbReference>
<dbReference type="OrthoDB" id="9802448at2"/>
<dbReference type="Proteomes" id="UP000216605">
    <property type="component" value="Unassembled WGS sequence"/>
</dbReference>
<proteinExistence type="predicted"/>
<protein>
    <submittedName>
        <fullName evidence="1">Uncharacterized protein</fullName>
    </submittedName>
</protein>
<keyword evidence="2" id="KW-1185">Reference proteome</keyword>
<comment type="caution">
    <text evidence="1">The sequence shown here is derived from an EMBL/GenBank/DDBJ whole genome shotgun (WGS) entry which is preliminary data.</text>
</comment>